<keyword evidence="3" id="KW-1185">Reference proteome</keyword>
<feature type="transmembrane region" description="Helical" evidence="1">
    <location>
        <begin position="12"/>
        <end position="33"/>
    </location>
</feature>
<dbReference type="EMBL" id="JACKZP010000048">
    <property type="protein sequence ID" value="MBC1302996.1"/>
    <property type="molecule type" value="Genomic_DNA"/>
</dbReference>
<organism evidence="2 3">
    <name type="scientific">Trichormus variabilis N2B</name>
    <dbReference type="NCBI Taxonomy" id="2681315"/>
    <lineage>
        <taxon>Bacteria</taxon>
        <taxon>Bacillati</taxon>
        <taxon>Cyanobacteriota</taxon>
        <taxon>Cyanophyceae</taxon>
        <taxon>Nostocales</taxon>
        <taxon>Nostocaceae</taxon>
        <taxon>Trichormus</taxon>
    </lineage>
</organism>
<evidence type="ECO:0000313" key="3">
    <source>
        <dbReference type="Proteomes" id="UP000570851"/>
    </source>
</evidence>
<name>A0ABR6S9Y7_ANAVA</name>
<protein>
    <submittedName>
        <fullName evidence="2">Uncharacterized protein</fullName>
    </submittedName>
</protein>
<keyword evidence="1" id="KW-1133">Transmembrane helix</keyword>
<sequence>MFKDIQVKIYKYIALILLLIVSNAVALPAVAAVCRNYHGQHICIVNINRSAKNYWEYKASITIDGEKRPLEVYNCRHKFKLQQDGTLVTFQRKDPGEFICSFFKNTSYGGK</sequence>
<reference evidence="2 3" key="1">
    <citation type="submission" date="2019-11" db="EMBL/GenBank/DDBJ databases">
        <title>Comparison of genomes from free-living endosymbiotic cyanobacteria isolated from Azolla.</title>
        <authorList>
            <person name="Thiel T."/>
            <person name="Pratte B."/>
        </authorList>
    </citation>
    <scope>NUCLEOTIDE SEQUENCE [LARGE SCALE GENOMIC DNA]</scope>
    <source>
        <strain evidence="2 3">N2B</strain>
    </source>
</reference>
<accession>A0ABR6S9Y7</accession>
<evidence type="ECO:0000256" key="1">
    <source>
        <dbReference type="SAM" id="Phobius"/>
    </source>
</evidence>
<dbReference type="GeneID" id="58723892"/>
<keyword evidence="1" id="KW-0812">Transmembrane</keyword>
<dbReference type="RefSeq" id="WP_011318067.1">
    <property type="nucleotide sequence ID" value="NZ_JACKZP010000048.1"/>
</dbReference>
<evidence type="ECO:0000313" key="2">
    <source>
        <dbReference type="EMBL" id="MBC1302996.1"/>
    </source>
</evidence>
<gene>
    <name evidence="2" type="ORF">GNE12_13840</name>
</gene>
<comment type="caution">
    <text evidence="2">The sequence shown here is derived from an EMBL/GenBank/DDBJ whole genome shotgun (WGS) entry which is preliminary data.</text>
</comment>
<dbReference type="Proteomes" id="UP000570851">
    <property type="component" value="Unassembled WGS sequence"/>
</dbReference>
<keyword evidence="1" id="KW-0472">Membrane</keyword>
<proteinExistence type="predicted"/>